<organism evidence="9 10">
    <name type="scientific">Tremella mesenterica</name>
    <name type="common">Jelly fungus</name>
    <dbReference type="NCBI Taxonomy" id="5217"/>
    <lineage>
        <taxon>Eukaryota</taxon>
        <taxon>Fungi</taxon>
        <taxon>Dikarya</taxon>
        <taxon>Basidiomycota</taxon>
        <taxon>Agaricomycotina</taxon>
        <taxon>Tremellomycetes</taxon>
        <taxon>Tremellales</taxon>
        <taxon>Tremellaceae</taxon>
        <taxon>Tremella</taxon>
    </lineage>
</organism>
<evidence type="ECO:0000256" key="4">
    <source>
        <dbReference type="ARBA" id="ARBA00022989"/>
    </source>
</evidence>
<evidence type="ECO:0000256" key="6">
    <source>
        <dbReference type="ARBA" id="ARBA00023136"/>
    </source>
</evidence>
<name>A0A4Q1BGM1_TREME</name>
<dbReference type="Pfam" id="PF25539">
    <property type="entry name" value="Bestrophin_2"/>
    <property type="match status" value="2"/>
</dbReference>
<dbReference type="GO" id="GO:0005254">
    <property type="term" value="F:chloride channel activity"/>
    <property type="evidence" value="ECO:0007669"/>
    <property type="project" value="InterPro"/>
</dbReference>
<feature type="compositionally biased region" description="Polar residues" evidence="7">
    <location>
        <begin position="209"/>
        <end position="223"/>
    </location>
</feature>
<dbReference type="EMBL" id="SDIL01000089">
    <property type="protein sequence ID" value="RXK36721.1"/>
    <property type="molecule type" value="Genomic_DNA"/>
</dbReference>
<gene>
    <name evidence="9" type="ORF">M231_06028</name>
</gene>
<keyword evidence="5" id="KW-0406">Ion transport</keyword>
<keyword evidence="2" id="KW-0813">Transport</keyword>
<evidence type="ECO:0000313" key="9">
    <source>
        <dbReference type="EMBL" id="RXK36721.1"/>
    </source>
</evidence>
<dbReference type="VEuPathDB" id="FungiDB:TREMEDRAFT_68797"/>
<accession>A0A4Q1BGM1</accession>
<sequence length="489" mass="53822">MPRSRRRTLLSSQSHPGRFPFLAHTIARLPPRQLPLLILYSFIVVYISKRGWIAPETLGKSGAAVVGVLSMVTGLLLSYRFSSALSKWDEGKKVWVGVRTDIRDGIRMTNHPSLPSSVNKGGMPNGKTPLTRNDILRQQDLVRQRTDELSGLLVGFSFALQHHLHGTRPLPRPPLSDLLPPPFLSSLKRTEARVRFAEKPLGPSGITVFPSNASGEQSSTDSSLHGDDEWELSNLRDRAEEAIESLAQAVAGKSESMDAELTQQVQQLNIPDEEKEKKAADIKVKGMVNGHTATMGGTPNKPRSNLHSPVSNLPLALLRLMEAYVIGMAEVSKERGGWDEAKLERMLGVVKSLTAHLGEAERLQATPPPLPLTLHLSHLLLIYLLALPCSLLCVVSGYPVVFITIIAAWSFLGLETLVGEVGGVFGMSENHHPLPRYTEQIFSESLDISPGFAKSYRSRLVARVGEDDDEVTHLDNKLRRGGEHWLPSF</sequence>
<evidence type="ECO:0000256" key="3">
    <source>
        <dbReference type="ARBA" id="ARBA00022692"/>
    </source>
</evidence>
<dbReference type="OrthoDB" id="1368at2759"/>
<dbReference type="PANTHER" id="PTHR33281">
    <property type="entry name" value="UPF0187 PROTEIN YNEE"/>
    <property type="match status" value="1"/>
</dbReference>
<evidence type="ECO:0000256" key="1">
    <source>
        <dbReference type="ARBA" id="ARBA00004141"/>
    </source>
</evidence>
<dbReference type="PANTHER" id="PTHR33281:SF21">
    <property type="entry name" value="MEMBRANE PROTEIN"/>
    <property type="match status" value="1"/>
</dbReference>
<dbReference type="InterPro" id="IPR044669">
    <property type="entry name" value="YneE/VCCN1/2-like"/>
</dbReference>
<keyword evidence="10" id="KW-1185">Reference proteome</keyword>
<keyword evidence="3 8" id="KW-0812">Transmembrane</keyword>
<dbReference type="Proteomes" id="UP000289152">
    <property type="component" value="Unassembled WGS sequence"/>
</dbReference>
<proteinExistence type="predicted"/>
<evidence type="ECO:0000256" key="5">
    <source>
        <dbReference type="ARBA" id="ARBA00023065"/>
    </source>
</evidence>
<dbReference type="InParanoid" id="A0A4Q1BGM1"/>
<comment type="caution">
    <text evidence="9">The sequence shown here is derived from an EMBL/GenBank/DDBJ whole genome shotgun (WGS) entry which is preliminary data.</text>
</comment>
<evidence type="ECO:0000313" key="10">
    <source>
        <dbReference type="Proteomes" id="UP000289152"/>
    </source>
</evidence>
<comment type="subcellular location">
    <subcellularLocation>
        <location evidence="1">Membrane</location>
        <topology evidence="1">Multi-pass membrane protein</topology>
    </subcellularLocation>
</comment>
<keyword evidence="4 8" id="KW-1133">Transmembrane helix</keyword>
<evidence type="ECO:0000256" key="2">
    <source>
        <dbReference type="ARBA" id="ARBA00022448"/>
    </source>
</evidence>
<evidence type="ECO:0000256" key="8">
    <source>
        <dbReference type="SAM" id="Phobius"/>
    </source>
</evidence>
<feature type="region of interest" description="Disordered" evidence="7">
    <location>
        <begin position="201"/>
        <end position="228"/>
    </location>
</feature>
<evidence type="ECO:0000256" key="7">
    <source>
        <dbReference type="SAM" id="MobiDB-lite"/>
    </source>
</evidence>
<protein>
    <submittedName>
        <fullName evidence="9">Uncharacterized protein</fullName>
    </submittedName>
</protein>
<feature type="transmembrane region" description="Helical" evidence="8">
    <location>
        <begin position="380"/>
        <end position="412"/>
    </location>
</feature>
<keyword evidence="6 8" id="KW-0472">Membrane</keyword>
<feature type="compositionally biased region" description="Polar residues" evidence="7">
    <location>
        <begin position="110"/>
        <end position="119"/>
    </location>
</feature>
<reference evidence="9 10" key="1">
    <citation type="submission" date="2016-06" db="EMBL/GenBank/DDBJ databases">
        <title>Evolution of pathogenesis and genome organization in the Tremellales.</title>
        <authorList>
            <person name="Cuomo C."/>
            <person name="Litvintseva A."/>
            <person name="Heitman J."/>
            <person name="Chen Y."/>
            <person name="Sun S."/>
            <person name="Springer D."/>
            <person name="Dromer F."/>
            <person name="Young S."/>
            <person name="Zeng Q."/>
            <person name="Chapman S."/>
            <person name="Gujja S."/>
            <person name="Saif S."/>
            <person name="Birren B."/>
        </authorList>
    </citation>
    <scope>NUCLEOTIDE SEQUENCE [LARGE SCALE GENOMIC DNA]</scope>
    <source>
        <strain evidence="9 10">ATCC 28783</strain>
    </source>
</reference>
<feature type="region of interest" description="Disordered" evidence="7">
    <location>
        <begin position="109"/>
        <end position="131"/>
    </location>
</feature>
<dbReference type="GO" id="GO:0016020">
    <property type="term" value="C:membrane"/>
    <property type="evidence" value="ECO:0007669"/>
    <property type="project" value="UniProtKB-SubCell"/>
</dbReference>
<dbReference type="AlphaFoldDB" id="A0A4Q1BGM1"/>